<evidence type="ECO:0000313" key="1">
    <source>
        <dbReference type="EMBL" id="KAA1157513.1"/>
    </source>
</evidence>
<dbReference type="AlphaFoldDB" id="A0AB73BDB3"/>
<organism evidence="1 2">
    <name type="scientific">Pseudoalteromonas fuliginea</name>
    <dbReference type="NCBI Taxonomy" id="1872678"/>
    <lineage>
        <taxon>Bacteria</taxon>
        <taxon>Pseudomonadati</taxon>
        <taxon>Pseudomonadota</taxon>
        <taxon>Gammaproteobacteria</taxon>
        <taxon>Alteromonadales</taxon>
        <taxon>Pseudoalteromonadaceae</taxon>
        <taxon>Pseudoalteromonas</taxon>
    </lineage>
</organism>
<accession>A0AB73BDB3</accession>
<dbReference type="SUPFAM" id="SSF101327">
    <property type="entry name" value="YgfB-like"/>
    <property type="match status" value="1"/>
</dbReference>
<dbReference type="InterPro" id="IPR036255">
    <property type="entry name" value="YgfB-like_sf"/>
</dbReference>
<protein>
    <recommendedName>
        <fullName evidence="3">Tetratricopeptide repeat protein</fullName>
    </recommendedName>
</protein>
<reference evidence="1 2" key="1">
    <citation type="submission" date="2019-01" db="EMBL/GenBank/DDBJ databases">
        <title>Genome sequences of marine Pseudoalteromonas species.</title>
        <authorList>
            <person name="Boraston A.B."/>
            <person name="Hehemann J.-H."/>
            <person name="Vickers C.J."/>
            <person name="Salama-Alber O."/>
            <person name="Abe K."/>
            <person name="Hettle A.J."/>
        </authorList>
    </citation>
    <scope>NUCLEOTIDE SEQUENCE [LARGE SCALE GENOMIC DNA]</scope>
    <source>
        <strain evidence="1 2">PS42</strain>
    </source>
</reference>
<dbReference type="EMBL" id="SEUK01000054">
    <property type="protein sequence ID" value="KAA1157513.1"/>
    <property type="molecule type" value="Genomic_DNA"/>
</dbReference>
<proteinExistence type="predicted"/>
<dbReference type="RefSeq" id="WP_149615031.1">
    <property type="nucleotide sequence ID" value="NZ_SEUK01000054.1"/>
</dbReference>
<gene>
    <name evidence="1" type="ORF">EU508_17465</name>
</gene>
<dbReference type="Pfam" id="PF03695">
    <property type="entry name" value="UPF0149"/>
    <property type="match status" value="1"/>
</dbReference>
<evidence type="ECO:0000313" key="2">
    <source>
        <dbReference type="Proteomes" id="UP000324162"/>
    </source>
</evidence>
<comment type="caution">
    <text evidence="1">The sequence shown here is derived from an EMBL/GenBank/DDBJ whole genome shotgun (WGS) entry which is preliminary data.</text>
</comment>
<sequence>MSPTKIRNDVVKLSELSTKKPDYYFIQGYLMGLGVLPQMLNPSEWQSDLFGDLNVQNATELKYLESLMALYNQCMEKVIQNELKMPAKCSLSKQDYRDSLKPNMPLPSYCKGVLQALKHINKRMLDAEQKQALNNLNSVLKAFSSEKAAAKEFGEFAQYNAQEYKRNYVYFMADAIFELRFSNDLTLSDEDEAVFNNSFLDEEPNELDELDELLGLVLADTELKALEPMQMLLEIMEGGLITKQFIKDNAGHFWGLQETRPYMMLRAHRAKIHALHGYTVKAQSELEELLKLNPNDNQANRFLLMNCLIINKEWEKLEALLADFDFQELHATASRALSAFVMHGDSKPANDYKKMLQQQNKHFTKILTGQEKLKEQQPPYYSPGSKEEVGVYLESLGKQAWISVPASLFWLRKK</sequence>
<name>A0AB73BDB3_9GAMM</name>
<dbReference type="InterPro" id="IPR011978">
    <property type="entry name" value="YgfB-like"/>
</dbReference>
<evidence type="ECO:0008006" key="3">
    <source>
        <dbReference type="Google" id="ProtNLM"/>
    </source>
</evidence>
<dbReference type="Proteomes" id="UP000324162">
    <property type="component" value="Unassembled WGS sequence"/>
</dbReference>